<dbReference type="VEuPathDB" id="FungiDB:PPTG_21920"/>
<evidence type="ECO:0008006" key="3">
    <source>
        <dbReference type="Google" id="ProtNLM"/>
    </source>
</evidence>
<dbReference type="SUPFAM" id="SSF53098">
    <property type="entry name" value="Ribonuclease H-like"/>
    <property type="match status" value="1"/>
</dbReference>
<dbReference type="GeneID" id="20190519"/>
<sequence length="62" mass="7262">MYRSKERNEALHMGYLYIGEYNNNKTYLLVMKDDFSHICELIECKNTDAAIAAKAILDWSSR</sequence>
<dbReference type="EMBL" id="KI669570">
    <property type="protein sequence ID" value="ETN15316.1"/>
    <property type="molecule type" value="Genomic_DNA"/>
</dbReference>
<dbReference type="RefSeq" id="XP_008899336.1">
    <property type="nucleotide sequence ID" value="XM_008901088.1"/>
</dbReference>
<dbReference type="InterPro" id="IPR036397">
    <property type="entry name" value="RNaseH_sf"/>
</dbReference>
<organism evidence="1 2">
    <name type="scientific">Phytophthora nicotianae (strain INRA-310)</name>
    <name type="common">Phytophthora parasitica</name>
    <dbReference type="NCBI Taxonomy" id="761204"/>
    <lineage>
        <taxon>Eukaryota</taxon>
        <taxon>Sar</taxon>
        <taxon>Stramenopiles</taxon>
        <taxon>Oomycota</taxon>
        <taxon>Peronosporomycetes</taxon>
        <taxon>Peronosporales</taxon>
        <taxon>Peronosporaceae</taxon>
        <taxon>Phytophthora</taxon>
    </lineage>
</organism>
<accession>W2QQV8</accession>
<dbReference type="Proteomes" id="UP000018817">
    <property type="component" value="Unassembled WGS sequence"/>
</dbReference>
<dbReference type="OrthoDB" id="122479at2759"/>
<name>W2QQV8_PHYN3</name>
<evidence type="ECO:0000313" key="1">
    <source>
        <dbReference type="EMBL" id="ETN15316.1"/>
    </source>
</evidence>
<reference evidence="1 2" key="2">
    <citation type="submission" date="2013-11" db="EMBL/GenBank/DDBJ databases">
        <title>The Genome Sequence of Phytophthora parasitica INRA-310.</title>
        <authorList>
            <consortium name="The Broad Institute Genomics Platform"/>
            <person name="Russ C."/>
            <person name="Tyler B."/>
            <person name="Panabieres F."/>
            <person name="Shan W."/>
            <person name="Tripathy S."/>
            <person name="Grunwald N."/>
            <person name="Machado M."/>
            <person name="Johnson C.S."/>
            <person name="Arredondo F."/>
            <person name="Hong C."/>
            <person name="Coffey M."/>
            <person name="Young S.K."/>
            <person name="Zeng Q."/>
            <person name="Gargeya S."/>
            <person name="Fitzgerald M."/>
            <person name="Abouelleil A."/>
            <person name="Alvarado L."/>
            <person name="Chapman S.B."/>
            <person name="Gainer-Dewar J."/>
            <person name="Goldberg J."/>
            <person name="Griggs A."/>
            <person name="Gujja S."/>
            <person name="Hansen M."/>
            <person name="Howarth C."/>
            <person name="Imamovic A."/>
            <person name="Ireland A."/>
            <person name="Larimer J."/>
            <person name="McCowan C."/>
            <person name="Murphy C."/>
            <person name="Pearson M."/>
            <person name="Poon T.W."/>
            <person name="Priest M."/>
            <person name="Roberts A."/>
            <person name="Saif S."/>
            <person name="Shea T."/>
            <person name="Sykes S."/>
            <person name="Wortman J."/>
            <person name="Nusbaum C."/>
            <person name="Birren B."/>
        </authorList>
    </citation>
    <scope>NUCLEOTIDE SEQUENCE [LARGE SCALE GENOMIC DNA]</scope>
    <source>
        <strain evidence="1 2">INRA-310</strain>
    </source>
</reference>
<reference evidence="2" key="1">
    <citation type="submission" date="2011-12" db="EMBL/GenBank/DDBJ databases">
        <authorList>
            <consortium name="The Broad Institute Genome Sequencing Platform"/>
            <person name="Russ C."/>
            <person name="Tyler B."/>
            <person name="Panabieres F."/>
            <person name="Shan W."/>
            <person name="Tripathy S."/>
            <person name="Grunwald N."/>
            <person name="Machado M."/>
            <person name="Young S.K."/>
            <person name="Zeng Q."/>
            <person name="Gargeya S."/>
            <person name="Fitzgerald M."/>
            <person name="Haas B."/>
            <person name="Abouelleil A."/>
            <person name="Alvarado L."/>
            <person name="Arachchi H.M."/>
            <person name="Berlin A."/>
            <person name="Chapman S.B."/>
            <person name="Gearin G."/>
            <person name="Goldberg J."/>
            <person name="Griggs A."/>
            <person name="Gujja S."/>
            <person name="Hansen M."/>
            <person name="Heiman D."/>
            <person name="Howarth C."/>
            <person name="Larimer J."/>
            <person name="Lui A."/>
            <person name="MacDonald P.J.P."/>
            <person name="McCowen C."/>
            <person name="Montmayeur A."/>
            <person name="Murphy C."/>
            <person name="Neiman D."/>
            <person name="Pearson M."/>
            <person name="Priest M."/>
            <person name="Roberts A."/>
            <person name="Saif S."/>
            <person name="Shea T."/>
            <person name="Sisk P."/>
            <person name="Stolte C."/>
            <person name="Sykes S."/>
            <person name="Wortman J."/>
            <person name="Nusbaum C."/>
            <person name="Birren B."/>
        </authorList>
    </citation>
    <scope>NUCLEOTIDE SEQUENCE [LARGE SCALE GENOMIC DNA]</scope>
    <source>
        <strain evidence="2">INRA-310</strain>
    </source>
</reference>
<dbReference type="InterPro" id="IPR012337">
    <property type="entry name" value="RNaseH-like_sf"/>
</dbReference>
<protein>
    <recommendedName>
        <fullName evidence="3">Integrase catalytic domain-containing protein</fullName>
    </recommendedName>
</protein>
<gene>
    <name evidence="1" type="ORF">PPTG_21920</name>
</gene>
<dbReference type="AlphaFoldDB" id="W2QQV8"/>
<dbReference type="GO" id="GO:0003676">
    <property type="term" value="F:nucleic acid binding"/>
    <property type="evidence" value="ECO:0007669"/>
    <property type="project" value="InterPro"/>
</dbReference>
<proteinExistence type="predicted"/>
<evidence type="ECO:0000313" key="2">
    <source>
        <dbReference type="Proteomes" id="UP000018817"/>
    </source>
</evidence>
<dbReference type="Gene3D" id="3.30.420.10">
    <property type="entry name" value="Ribonuclease H-like superfamily/Ribonuclease H"/>
    <property type="match status" value="1"/>
</dbReference>